<dbReference type="EMBL" id="GGEC01090701">
    <property type="protein sequence ID" value="MBX71185.1"/>
    <property type="molecule type" value="Transcribed_RNA"/>
</dbReference>
<reference evidence="1" key="1">
    <citation type="submission" date="2018-02" db="EMBL/GenBank/DDBJ databases">
        <title>Rhizophora mucronata_Transcriptome.</title>
        <authorList>
            <person name="Meera S.P."/>
            <person name="Sreeshan A."/>
            <person name="Augustine A."/>
        </authorList>
    </citation>
    <scope>NUCLEOTIDE SEQUENCE</scope>
    <source>
        <tissue evidence="1">Leaf</tissue>
    </source>
</reference>
<name>A0A2P2QW47_RHIMU</name>
<proteinExistence type="predicted"/>
<evidence type="ECO:0000313" key="1">
    <source>
        <dbReference type="EMBL" id="MBX71185.1"/>
    </source>
</evidence>
<organism evidence="1">
    <name type="scientific">Rhizophora mucronata</name>
    <name type="common">Asiatic mangrove</name>
    <dbReference type="NCBI Taxonomy" id="61149"/>
    <lineage>
        <taxon>Eukaryota</taxon>
        <taxon>Viridiplantae</taxon>
        <taxon>Streptophyta</taxon>
        <taxon>Embryophyta</taxon>
        <taxon>Tracheophyta</taxon>
        <taxon>Spermatophyta</taxon>
        <taxon>Magnoliopsida</taxon>
        <taxon>eudicotyledons</taxon>
        <taxon>Gunneridae</taxon>
        <taxon>Pentapetalae</taxon>
        <taxon>rosids</taxon>
        <taxon>fabids</taxon>
        <taxon>Malpighiales</taxon>
        <taxon>Rhizophoraceae</taxon>
        <taxon>Rhizophora</taxon>
    </lineage>
</organism>
<protein>
    <submittedName>
        <fullName evidence="1">Uncharacterized protein</fullName>
    </submittedName>
</protein>
<accession>A0A2P2QW47</accession>
<sequence>MFWPETINIS</sequence>